<dbReference type="Proteomes" id="UP000256328">
    <property type="component" value="Unassembled WGS sequence"/>
</dbReference>
<name>A0A3D8RWH0_9HELO</name>
<gene>
    <name evidence="8" type="ORF">BP5796_06178</name>
</gene>
<dbReference type="InterPro" id="IPR013657">
    <property type="entry name" value="SCL35B1-4/HUT1"/>
</dbReference>
<feature type="transmembrane region" description="Helical" evidence="7">
    <location>
        <begin position="12"/>
        <end position="32"/>
    </location>
</feature>
<feature type="transmembrane region" description="Helical" evidence="7">
    <location>
        <begin position="168"/>
        <end position="184"/>
    </location>
</feature>
<keyword evidence="2" id="KW-0813">Transport</keyword>
<evidence type="ECO:0000256" key="5">
    <source>
        <dbReference type="ARBA" id="ARBA00022989"/>
    </source>
</evidence>
<keyword evidence="3" id="KW-0762">Sugar transport</keyword>
<dbReference type="GO" id="GO:0000139">
    <property type="term" value="C:Golgi membrane"/>
    <property type="evidence" value="ECO:0007669"/>
    <property type="project" value="TreeGrafter"/>
</dbReference>
<evidence type="ECO:0000256" key="3">
    <source>
        <dbReference type="ARBA" id="ARBA00022597"/>
    </source>
</evidence>
<dbReference type="PANTHER" id="PTHR10778">
    <property type="entry name" value="SOLUTE CARRIER FAMILY 35 MEMBER B"/>
    <property type="match status" value="1"/>
</dbReference>
<dbReference type="Pfam" id="PF08449">
    <property type="entry name" value="UAA"/>
    <property type="match status" value="1"/>
</dbReference>
<evidence type="ECO:0000313" key="8">
    <source>
        <dbReference type="EMBL" id="RDW78326.1"/>
    </source>
</evidence>
<sequence length="353" mass="38251">MAASKGEQSPNFIPLVLKTIALIGIYASYGLLQERIIKGTYENPSLGTVDKFHSPPLLVLCNRVVSFGAGLVLAGLFSFHYAGEEPSLPQNTATASSSWLSRFWKSIKPASPLRSYAIVAGLNNVATLSQYASLSYLSFTTSTLAKSAKMVPVLIIGYTFYQKRYKPRQWIGALVVILGIWMYLTSLGENVKSKGKKESEKQEGMWGVIFVLAYLFFDGLTSSFQEKLFGHAKGKDSSEGGGRAVTLWGISRGVVDQMHAYAQPALNHPSLPLAGPQQHYSPIPHLPPQSHSHRGTAAPVPCDLLARRVGGGADHDDPPICQHRVQRDGVWESGGCADQRVGGRGLAGRRGLD</sequence>
<evidence type="ECO:0000313" key="9">
    <source>
        <dbReference type="Proteomes" id="UP000256328"/>
    </source>
</evidence>
<feature type="transmembrane region" description="Helical" evidence="7">
    <location>
        <begin position="204"/>
        <end position="224"/>
    </location>
</feature>
<comment type="subcellular location">
    <subcellularLocation>
        <location evidence="1">Endomembrane system</location>
        <topology evidence="1">Multi-pass membrane protein</topology>
    </subcellularLocation>
</comment>
<evidence type="ECO:0000256" key="4">
    <source>
        <dbReference type="ARBA" id="ARBA00022692"/>
    </source>
</evidence>
<dbReference type="GO" id="GO:0005789">
    <property type="term" value="C:endoplasmic reticulum membrane"/>
    <property type="evidence" value="ECO:0007669"/>
    <property type="project" value="TreeGrafter"/>
</dbReference>
<protein>
    <submittedName>
        <fullName evidence="8">Uncharacterized protein</fullName>
    </submittedName>
</protein>
<organism evidence="8 9">
    <name type="scientific">Coleophoma crateriformis</name>
    <dbReference type="NCBI Taxonomy" id="565419"/>
    <lineage>
        <taxon>Eukaryota</taxon>
        <taxon>Fungi</taxon>
        <taxon>Dikarya</taxon>
        <taxon>Ascomycota</taxon>
        <taxon>Pezizomycotina</taxon>
        <taxon>Leotiomycetes</taxon>
        <taxon>Helotiales</taxon>
        <taxon>Dermateaceae</taxon>
        <taxon>Coleophoma</taxon>
    </lineage>
</organism>
<dbReference type="AlphaFoldDB" id="A0A3D8RWH0"/>
<dbReference type="SUPFAM" id="SSF103481">
    <property type="entry name" value="Multidrug resistance efflux transporter EmrE"/>
    <property type="match status" value="1"/>
</dbReference>
<dbReference type="InterPro" id="IPR037185">
    <property type="entry name" value="EmrE-like"/>
</dbReference>
<comment type="caution">
    <text evidence="8">The sequence shown here is derived from an EMBL/GenBank/DDBJ whole genome shotgun (WGS) entry which is preliminary data.</text>
</comment>
<keyword evidence="5 7" id="KW-1133">Transmembrane helix</keyword>
<evidence type="ECO:0000256" key="6">
    <source>
        <dbReference type="ARBA" id="ARBA00023136"/>
    </source>
</evidence>
<keyword evidence="4 7" id="KW-0812">Transmembrane</keyword>
<accession>A0A3D8RWH0</accession>
<reference evidence="8 9" key="1">
    <citation type="journal article" date="2018" name="IMA Fungus">
        <title>IMA Genome-F 9: Draft genome sequence of Annulohypoxylon stygium, Aspergillus mulundensis, Berkeleyomyces basicola (syn. Thielaviopsis basicola), Ceratocystis smalleyi, two Cercospora beticola strains, Coleophoma cylindrospora, Fusarium fracticaudum, Phialophora cf. hyalina, and Morchella septimelata.</title>
        <authorList>
            <person name="Wingfield B.D."/>
            <person name="Bills G.F."/>
            <person name="Dong Y."/>
            <person name="Huang W."/>
            <person name="Nel W.J."/>
            <person name="Swalarsk-Parry B.S."/>
            <person name="Vaghefi N."/>
            <person name="Wilken P.M."/>
            <person name="An Z."/>
            <person name="de Beer Z.W."/>
            <person name="De Vos L."/>
            <person name="Chen L."/>
            <person name="Duong T.A."/>
            <person name="Gao Y."/>
            <person name="Hammerbacher A."/>
            <person name="Kikkert J.R."/>
            <person name="Li Y."/>
            <person name="Li H."/>
            <person name="Li K."/>
            <person name="Li Q."/>
            <person name="Liu X."/>
            <person name="Ma X."/>
            <person name="Naidoo K."/>
            <person name="Pethybridge S.J."/>
            <person name="Sun J."/>
            <person name="Steenkamp E.T."/>
            <person name="van der Nest M.A."/>
            <person name="van Wyk S."/>
            <person name="Wingfield M.J."/>
            <person name="Xiong C."/>
            <person name="Yue Q."/>
            <person name="Zhang X."/>
        </authorList>
    </citation>
    <scope>NUCLEOTIDE SEQUENCE [LARGE SCALE GENOMIC DNA]</scope>
    <source>
        <strain evidence="8 9">BP5796</strain>
    </source>
</reference>
<dbReference type="PANTHER" id="PTHR10778:SF13">
    <property type="entry name" value="ADENOSINE 3'-PHOSPHO 5'-PHOSPHOSULFATE TRANSPORTER 1"/>
    <property type="match status" value="1"/>
</dbReference>
<evidence type="ECO:0000256" key="7">
    <source>
        <dbReference type="SAM" id="Phobius"/>
    </source>
</evidence>
<dbReference type="OrthoDB" id="3365563at2759"/>
<evidence type="ECO:0000256" key="1">
    <source>
        <dbReference type="ARBA" id="ARBA00004127"/>
    </source>
</evidence>
<evidence type="ECO:0000256" key="2">
    <source>
        <dbReference type="ARBA" id="ARBA00022448"/>
    </source>
</evidence>
<proteinExistence type="predicted"/>
<keyword evidence="9" id="KW-1185">Reference proteome</keyword>
<dbReference type="GO" id="GO:0046964">
    <property type="term" value="F:3'-phosphoadenosine 5'-phosphosulfate transmembrane transporter activity"/>
    <property type="evidence" value="ECO:0007669"/>
    <property type="project" value="TreeGrafter"/>
</dbReference>
<keyword evidence="6 7" id="KW-0472">Membrane</keyword>
<dbReference type="EMBL" id="PDLN01000008">
    <property type="protein sequence ID" value="RDW78326.1"/>
    <property type="molecule type" value="Genomic_DNA"/>
</dbReference>